<dbReference type="PIRSF" id="PIRSF001491">
    <property type="entry name" value="Ppentomutase"/>
    <property type="match status" value="1"/>
</dbReference>
<comment type="cofactor">
    <cofactor evidence="6">
        <name>Mn(2+)</name>
        <dbReference type="ChEBI" id="CHEBI:29035"/>
    </cofactor>
    <text evidence="6">Binds 2 manganese ions.</text>
</comment>
<keyword evidence="10" id="KW-1185">Reference proteome</keyword>
<organism evidence="9 10">
    <name type="scientific">Denitrobaculum tricleocarpae</name>
    <dbReference type="NCBI Taxonomy" id="2591009"/>
    <lineage>
        <taxon>Bacteria</taxon>
        <taxon>Pseudomonadati</taxon>
        <taxon>Pseudomonadota</taxon>
        <taxon>Alphaproteobacteria</taxon>
        <taxon>Rhodospirillales</taxon>
        <taxon>Rhodospirillaceae</taxon>
        <taxon>Denitrobaculum</taxon>
    </lineage>
</organism>
<dbReference type="GO" id="GO:0006015">
    <property type="term" value="P:5-phosphoribose 1-diphosphate biosynthetic process"/>
    <property type="evidence" value="ECO:0007669"/>
    <property type="project" value="UniProtKB-UniPathway"/>
</dbReference>
<dbReference type="FunFam" id="3.30.70.1250:FF:000001">
    <property type="entry name" value="Phosphopentomutase"/>
    <property type="match status" value="1"/>
</dbReference>
<evidence type="ECO:0000256" key="4">
    <source>
        <dbReference type="ARBA" id="ARBA00023211"/>
    </source>
</evidence>
<comment type="caution">
    <text evidence="9">The sequence shown here is derived from an EMBL/GenBank/DDBJ whole genome shotgun (WGS) entry which is preliminary data.</text>
</comment>
<dbReference type="SUPFAM" id="SSF53649">
    <property type="entry name" value="Alkaline phosphatase-like"/>
    <property type="match status" value="1"/>
</dbReference>
<evidence type="ECO:0000259" key="8">
    <source>
        <dbReference type="Pfam" id="PF01676"/>
    </source>
</evidence>
<evidence type="ECO:0000313" key="9">
    <source>
        <dbReference type="EMBL" id="TQV79008.1"/>
    </source>
</evidence>
<feature type="binding site" evidence="6">
    <location>
        <position position="310"/>
    </location>
    <ligand>
        <name>Mn(2+)</name>
        <dbReference type="ChEBI" id="CHEBI:29035"/>
        <label>2</label>
    </ligand>
</feature>
<accession>A0A545TPA3</accession>
<dbReference type="UniPathway" id="UPA00087">
    <property type="reaction ID" value="UER00173"/>
</dbReference>
<dbReference type="EMBL" id="VHSH01000005">
    <property type="protein sequence ID" value="TQV79008.1"/>
    <property type="molecule type" value="Genomic_DNA"/>
</dbReference>
<dbReference type="RefSeq" id="WP_142897231.1">
    <property type="nucleotide sequence ID" value="NZ_ML660056.1"/>
</dbReference>
<sequence length="408" mass="43672">MTRAFILVMDSFGVGATEDAPKFGDQGANTFGHIAQACAEGKADIPNGRHGPLQLPNLARLGLGLTAEESAGATPAGFLPPDKITGAYGHAAERSFGKDTPSGHWEMAGVPVEYDWGFFPKETPCFPVELTDALIARCDLPGVLGNCHASGTEIIAQLGEEHIRSGKPIVYTSADSVFQVAAHETHFGLERLYELCRIAKELVDGYNIGRVIARPFIGEDAASFQRTGNRKDLTTPPPSPTLLDRLKDDGREVIAIGKISDIFAHRGMTQSIKANGNDALFEVTLEAAKTAPEGALVFTNFVDFDTLFGHRRDVAGYAAALEAFDRQLPQFEALLQPGDLAIITADHGCDPTWPGSDHTREHVPVLAFGPKVTPGSLGRRDSFADIGQTLARHLGIAPLDHGKDFLAA</sequence>
<dbReference type="InterPro" id="IPR010045">
    <property type="entry name" value="DeoB"/>
</dbReference>
<dbReference type="EC" id="5.4.2.7" evidence="6 7"/>
<dbReference type="Pfam" id="PF01676">
    <property type="entry name" value="Metalloenzyme"/>
    <property type="match status" value="1"/>
</dbReference>
<keyword evidence="5 6" id="KW-0413">Isomerase</keyword>
<proteinExistence type="inferred from homology"/>
<dbReference type="PANTHER" id="PTHR21110:SF0">
    <property type="entry name" value="PHOSPHOPENTOMUTASE"/>
    <property type="match status" value="1"/>
</dbReference>
<feature type="domain" description="Metalloenzyme" evidence="8">
    <location>
        <begin position="3"/>
        <end position="396"/>
    </location>
</feature>
<dbReference type="GO" id="GO:0006018">
    <property type="term" value="P:2-deoxyribose 1-phosphate catabolic process"/>
    <property type="evidence" value="ECO:0007669"/>
    <property type="project" value="UniProtKB-UniRule"/>
</dbReference>
<reference evidence="9 10" key="1">
    <citation type="submission" date="2019-06" db="EMBL/GenBank/DDBJ databases">
        <title>Whole genome sequence for Rhodospirillaceae sp. R148.</title>
        <authorList>
            <person name="Wang G."/>
        </authorList>
    </citation>
    <scope>NUCLEOTIDE SEQUENCE [LARGE SCALE GENOMIC DNA]</scope>
    <source>
        <strain evidence="9 10">R148</strain>
    </source>
</reference>
<dbReference type="InterPro" id="IPR017850">
    <property type="entry name" value="Alkaline_phosphatase_core_sf"/>
</dbReference>
<comment type="subcellular location">
    <subcellularLocation>
        <location evidence="6">Cytoplasm</location>
    </subcellularLocation>
</comment>
<dbReference type="InterPro" id="IPR024052">
    <property type="entry name" value="Phosphopentomutase_DeoB_cap_sf"/>
</dbReference>
<keyword evidence="2 6" id="KW-0963">Cytoplasm</keyword>
<feature type="binding site" evidence="6">
    <location>
        <position position="10"/>
    </location>
    <ligand>
        <name>Mn(2+)</name>
        <dbReference type="ChEBI" id="CHEBI:29035"/>
        <label>1</label>
    </ligand>
</feature>
<feature type="binding site" evidence="6">
    <location>
        <position position="358"/>
    </location>
    <ligand>
        <name>Mn(2+)</name>
        <dbReference type="ChEBI" id="CHEBI:29035"/>
        <label>2</label>
    </ligand>
</feature>
<comment type="function">
    <text evidence="6">Isomerase that catalyzes the conversion of deoxy-ribose 1-phosphate (dRib-1-P) and ribose 1-phosphate (Rib-1-P) to deoxy-ribose 5-phosphate (dRib-5-P) and ribose 5-phosphate (Rib-5-P), respectively.</text>
</comment>
<feature type="binding site" evidence="6">
    <location>
        <position position="346"/>
    </location>
    <ligand>
        <name>Mn(2+)</name>
        <dbReference type="ChEBI" id="CHEBI:29035"/>
        <label>1</label>
    </ligand>
</feature>
<feature type="binding site" evidence="6">
    <location>
        <position position="305"/>
    </location>
    <ligand>
        <name>Mn(2+)</name>
        <dbReference type="ChEBI" id="CHEBI:29035"/>
        <label>2</label>
    </ligand>
</feature>
<dbReference type="NCBIfam" id="NF003766">
    <property type="entry name" value="PRK05362.1"/>
    <property type="match status" value="1"/>
</dbReference>
<dbReference type="GO" id="GO:0043094">
    <property type="term" value="P:metabolic compound salvage"/>
    <property type="evidence" value="ECO:0007669"/>
    <property type="project" value="UniProtKB-UniRule"/>
</dbReference>
<evidence type="ECO:0000256" key="1">
    <source>
        <dbReference type="ARBA" id="ARBA00010373"/>
    </source>
</evidence>
<dbReference type="CDD" id="cd16009">
    <property type="entry name" value="PPM"/>
    <property type="match status" value="1"/>
</dbReference>
<comment type="similarity">
    <text evidence="1 6">Belongs to the phosphopentomutase family.</text>
</comment>
<dbReference type="PANTHER" id="PTHR21110">
    <property type="entry name" value="PHOSPHOPENTOMUTASE"/>
    <property type="match status" value="1"/>
</dbReference>
<dbReference type="GO" id="GO:0030145">
    <property type="term" value="F:manganese ion binding"/>
    <property type="evidence" value="ECO:0007669"/>
    <property type="project" value="UniProtKB-UniRule"/>
</dbReference>
<evidence type="ECO:0000256" key="2">
    <source>
        <dbReference type="ARBA" id="ARBA00022490"/>
    </source>
</evidence>
<comment type="catalytic activity">
    <reaction evidence="6">
        <text>2-deoxy-alpha-D-ribose 1-phosphate = 2-deoxy-D-ribose 5-phosphate</text>
        <dbReference type="Rhea" id="RHEA:27658"/>
        <dbReference type="ChEBI" id="CHEBI:57259"/>
        <dbReference type="ChEBI" id="CHEBI:62877"/>
        <dbReference type="EC" id="5.4.2.7"/>
    </reaction>
</comment>
<dbReference type="Gene3D" id="3.30.70.1250">
    <property type="entry name" value="Phosphopentomutase"/>
    <property type="match status" value="1"/>
</dbReference>
<dbReference type="SUPFAM" id="SSF143856">
    <property type="entry name" value="DeoB insert domain-like"/>
    <property type="match status" value="1"/>
</dbReference>
<dbReference type="NCBIfam" id="TIGR01696">
    <property type="entry name" value="deoB"/>
    <property type="match status" value="1"/>
</dbReference>
<keyword evidence="4 6" id="KW-0464">Manganese</keyword>
<evidence type="ECO:0000256" key="6">
    <source>
        <dbReference type="HAMAP-Rule" id="MF_00740"/>
    </source>
</evidence>
<dbReference type="Gene3D" id="3.40.720.10">
    <property type="entry name" value="Alkaline Phosphatase, subunit A"/>
    <property type="match status" value="1"/>
</dbReference>
<dbReference type="InterPro" id="IPR006124">
    <property type="entry name" value="Metalloenzyme"/>
</dbReference>
<name>A0A545TPA3_9PROT</name>
<evidence type="ECO:0000313" key="10">
    <source>
        <dbReference type="Proteomes" id="UP000315252"/>
    </source>
</evidence>
<evidence type="ECO:0000256" key="3">
    <source>
        <dbReference type="ARBA" id="ARBA00022723"/>
    </source>
</evidence>
<comment type="catalytic activity">
    <reaction evidence="6">
        <text>alpha-D-ribose 1-phosphate = D-ribose 5-phosphate</text>
        <dbReference type="Rhea" id="RHEA:18793"/>
        <dbReference type="ChEBI" id="CHEBI:57720"/>
        <dbReference type="ChEBI" id="CHEBI:78346"/>
        <dbReference type="EC" id="5.4.2.7"/>
    </reaction>
</comment>
<dbReference type="HAMAP" id="MF_00740">
    <property type="entry name" value="Phosphopentomut"/>
    <property type="match status" value="1"/>
</dbReference>
<dbReference type="AlphaFoldDB" id="A0A545TPA3"/>
<evidence type="ECO:0000256" key="5">
    <source>
        <dbReference type="ARBA" id="ARBA00023235"/>
    </source>
</evidence>
<evidence type="ECO:0000256" key="7">
    <source>
        <dbReference type="NCBIfam" id="TIGR01696"/>
    </source>
</evidence>
<dbReference type="OrthoDB" id="9769930at2"/>
<dbReference type="GO" id="GO:0005829">
    <property type="term" value="C:cytosol"/>
    <property type="evidence" value="ECO:0007669"/>
    <property type="project" value="TreeGrafter"/>
</dbReference>
<dbReference type="GO" id="GO:0009117">
    <property type="term" value="P:nucleotide metabolic process"/>
    <property type="evidence" value="ECO:0007669"/>
    <property type="project" value="UniProtKB-UniRule"/>
</dbReference>
<dbReference type="GO" id="GO:0000287">
    <property type="term" value="F:magnesium ion binding"/>
    <property type="evidence" value="ECO:0007669"/>
    <property type="project" value="UniProtKB-UniRule"/>
</dbReference>
<dbReference type="GO" id="GO:0008973">
    <property type="term" value="F:phosphopentomutase activity"/>
    <property type="evidence" value="ECO:0007669"/>
    <property type="project" value="UniProtKB-UniRule"/>
</dbReference>
<keyword evidence="3 6" id="KW-0479">Metal-binding</keyword>
<gene>
    <name evidence="6" type="primary">deoB</name>
    <name evidence="9" type="ORF">FKG95_15100</name>
</gene>
<protein>
    <recommendedName>
        <fullName evidence="6 7">Phosphopentomutase</fullName>
        <ecNumber evidence="6 7">5.4.2.7</ecNumber>
    </recommendedName>
    <alternativeName>
        <fullName evidence="6">Phosphodeoxyribomutase</fullName>
    </alternativeName>
</protein>
<comment type="pathway">
    <text evidence="6">Carbohydrate degradation; 2-deoxy-D-ribose 1-phosphate degradation; D-glyceraldehyde 3-phosphate and acetaldehyde from 2-deoxy-alpha-D-ribose 1-phosphate: step 1/2.</text>
</comment>
<dbReference type="Proteomes" id="UP000315252">
    <property type="component" value="Unassembled WGS sequence"/>
</dbReference>
<feature type="binding site" evidence="6">
    <location>
        <position position="347"/>
    </location>
    <ligand>
        <name>Mn(2+)</name>
        <dbReference type="ChEBI" id="CHEBI:29035"/>
        <label>1</label>
    </ligand>
</feature>